<reference evidence="1" key="1">
    <citation type="submission" date="2014-11" db="EMBL/GenBank/DDBJ databases">
        <authorList>
            <person name="Amaro Gonzalez C."/>
        </authorList>
    </citation>
    <scope>NUCLEOTIDE SEQUENCE</scope>
</reference>
<protein>
    <submittedName>
        <fullName evidence="1">Uncharacterized protein</fullName>
    </submittedName>
</protein>
<reference evidence="1" key="2">
    <citation type="journal article" date="2015" name="Fish Shellfish Immunol.">
        <title>Early steps in the European eel (Anguilla anguilla)-Vibrio vulnificus interaction in the gills: Role of the RtxA13 toxin.</title>
        <authorList>
            <person name="Callol A."/>
            <person name="Pajuelo D."/>
            <person name="Ebbesson L."/>
            <person name="Teles M."/>
            <person name="MacKenzie S."/>
            <person name="Amaro C."/>
        </authorList>
    </citation>
    <scope>NUCLEOTIDE SEQUENCE</scope>
</reference>
<proteinExistence type="predicted"/>
<dbReference type="AlphaFoldDB" id="A0A0E9T012"/>
<organism evidence="1">
    <name type="scientific">Anguilla anguilla</name>
    <name type="common">European freshwater eel</name>
    <name type="synonym">Muraena anguilla</name>
    <dbReference type="NCBI Taxonomy" id="7936"/>
    <lineage>
        <taxon>Eukaryota</taxon>
        <taxon>Metazoa</taxon>
        <taxon>Chordata</taxon>
        <taxon>Craniata</taxon>
        <taxon>Vertebrata</taxon>
        <taxon>Euteleostomi</taxon>
        <taxon>Actinopterygii</taxon>
        <taxon>Neopterygii</taxon>
        <taxon>Teleostei</taxon>
        <taxon>Anguilliformes</taxon>
        <taxon>Anguillidae</taxon>
        <taxon>Anguilla</taxon>
    </lineage>
</organism>
<sequence>MSTNRGRPDSVKVRFQLWAFNCLMKQQVLCISSSRGGSSLLP</sequence>
<dbReference type="EMBL" id="GBXM01061671">
    <property type="protein sequence ID" value="JAH46906.1"/>
    <property type="molecule type" value="Transcribed_RNA"/>
</dbReference>
<accession>A0A0E9T012</accession>
<evidence type="ECO:0000313" key="1">
    <source>
        <dbReference type="EMBL" id="JAH46906.1"/>
    </source>
</evidence>
<name>A0A0E9T012_ANGAN</name>